<dbReference type="InterPro" id="IPR022687">
    <property type="entry name" value="HTH_DTXR"/>
</dbReference>
<dbReference type="SUPFAM" id="SSF46785">
    <property type="entry name" value="Winged helix' DNA-binding domain"/>
    <property type="match status" value="1"/>
</dbReference>
<evidence type="ECO:0000313" key="9">
    <source>
        <dbReference type="Proteomes" id="UP000823615"/>
    </source>
</evidence>
<feature type="domain" description="HTH dtxR-type" evidence="7">
    <location>
        <begin position="1"/>
        <end position="60"/>
    </location>
</feature>
<dbReference type="PROSITE" id="PS50944">
    <property type="entry name" value="HTH_DTXR"/>
    <property type="match status" value="1"/>
</dbReference>
<comment type="similarity">
    <text evidence="1">Belongs to the DtxR/MntR family.</text>
</comment>
<protein>
    <recommendedName>
        <fullName evidence="2">Transcriptional regulator MntR</fullName>
    </recommendedName>
</protein>
<dbReference type="SUPFAM" id="SSF47979">
    <property type="entry name" value="Iron-dependent repressor protein, dimerization domain"/>
    <property type="match status" value="1"/>
</dbReference>
<evidence type="ECO:0000256" key="1">
    <source>
        <dbReference type="ARBA" id="ARBA00007871"/>
    </source>
</evidence>
<dbReference type="InterPro" id="IPR036388">
    <property type="entry name" value="WH-like_DNA-bd_sf"/>
</dbReference>
<keyword evidence="5" id="KW-0804">Transcription</keyword>
<keyword evidence="3" id="KW-0805">Transcription regulation</keyword>
<dbReference type="Pfam" id="PF01325">
    <property type="entry name" value="Fe_dep_repress"/>
    <property type="match status" value="1"/>
</dbReference>
<gene>
    <name evidence="8" type="ORF">IAA97_09765</name>
</gene>
<evidence type="ECO:0000256" key="6">
    <source>
        <dbReference type="ARBA" id="ARBA00025185"/>
    </source>
</evidence>
<dbReference type="InterPro" id="IPR001367">
    <property type="entry name" value="Fe_dep_repressor"/>
</dbReference>
<organism evidence="8 9">
    <name type="scientific">Candidatus Ornithospirochaeta stercoripullorum</name>
    <dbReference type="NCBI Taxonomy" id="2840899"/>
    <lineage>
        <taxon>Bacteria</taxon>
        <taxon>Pseudomonadati</taxon>
        <taxon>Spirochaetota</taxon>
        <taxon>Spirochaetia</taxon>
        <taxon>Spirochaetales</taxon>
        <taxon>Spirochaetaceae</taxon>
        <taxon>Spirochaetaceae incertae sedis</taxon>
        <taxon>Candidatus Ornithospirochaeta</taxon>
    </lineage>
</organism>
<comment type="function">
    <text evidence="6">In the presence of manganese, represses expression of mntH and mntS. Up-regulates expression of mntP.</text>
</comment>
<evidence type="ECO:0000256" key="4">
    <source>
        <dbReference type="ARBA" id="ARBA00023125"/>
    </source>
</evidence>
<evidence type="ECO:0000256" key="2">
    <source>
        <dbReference type="ARBA" id="ARBA00022386"/>
    </source>
</evidence>
<proteinExistence type="inferred from homology"/>
<evidence type="ECO:0000313" key="8">
    <source>
        <dbReference type="EMBL" id="MBO8437243.1"/>
    </source>
</evidence>
<dbReference type="InterPro" id="IPR036390">
    <property type="entry name" value="WH_DNA-bd_sf"/>
</dbReference>
<dbReference type="GO" id="GO:0046983">
    <property type="term" value="F:protein dimerization activity"/>
    <property type="evidence" value="ECO:0007669"/>
    <property type="project" value="InterPro"/>
</dbReference>
<comment type="caution">
    <text evidence="8">The sequence shown here is derived from an EMBL/GenBank/DDBJ whole genome shotgun (WGS) entry which is preliminary data.</text>
</comment>
<dbReference type="SMART" id="SM00529">
    <property type="entry name" value="HTH_DTXR"/>
    <property type="match status" value="1"/>
</dbReference>
<reference evidence="8" key="1">
    <citation type="submission" date="2020-10" db="EMBL/GenBank/DDBJ databases">
        <authorList>
            <person name="Gilroy R."/>
        </authorList>
    </citation>
    <scope>NUCLEOTIDE SEQUENCE</scope>
    <source>
        <strain evidence="8">7293</strain>
    </source>
</reference>
<evidence type="ECO:0000256" key="5">
    <source>
        <dbReference type="ARBA" id="ARBA00023163"/>
    </source>
</evidence>
<dbReference type="PANTHER" id="PTHR33238:SF7">
    <property type="entry name" value="IRON-DEPENDENT TRANSCRIPTIONAL REGULATOR"/>
    <property type="match status" value="1"/>
</dbReference>
<dbReference type="Gene3D" id="1.10.60.10">
    <property type="entry name" value="Iron dependent repressor, metal binding and dimerisation domain"/>
    <property type="match status" value="1"/>
</dbReference>
<accession>A0A9D9H6Z9</accession>
<dbReference type="Proteomes" id="UP000823615">
    <property type="component" value="Unassembled WGS sequence"/>
</dbReference>
<sequence>MDIHESGEMYLETILRLSLKNEIVRSIDIAQEMGFSKPSISRAMKTLKENGYITINPDTGSIKLLEKGKEVAEKIYERHQVLTKCIEYLGVPHDKAQDDACRIEHVISDESFEALKSHMKEHRKEEGWS</sequence>
<dbReference type="EMBL" id="JADIMT010000110">
    <property type="protein sequence ID" value="MBO8437243.1"/>
    <property type="molecule type" value="Genomic_DNA"/>
</dbReference>
<dbReference type="GO" id="GO:0003700">
    <property type="term" value="F:DNA-binding transcription factor activity"/>
    <property type="evidence" value="ECO:0007669"/>
    <property type="project" value="InterPro"/>
</dbReference>
<dbReference type="AlphaFoldDB" id="A0A9D9H6Z9"/>
<keyword evidence="4" id="KW-0238">DNA-binding</keyword>
<evidence type="ECO:0000259" key="7">
    <source>
        <dbReference type="PROSITE" id="PS50944"/>
    </source>
</evidence>
<dbReference type="InterPro" id="IPR050536">
    <property type="entry name" value="DtxR_MntR_Metal-Reg"/>
</dbReference>
<dbReference type="PANTHER" id="PTHR33238">
    <property type="entry name" value="IRON (METAL) DEPENDENT REPRESSOR, DTXR FAMILY"/>
    <property type="match status" value="1"/>
</dbReference>
<reference evidence="8" key="2">
    <citation type="journal article" date="2021" name="PeerJ">
        <title>Extensive microbial diversity within the chicken gut microbiome revealed by metagenomics and culture.</title>
        <authorList>
            <person name="Gilroy R."/>
            <person name="Ravi A."/>
            <person name="Getino M."/>
            <person name="Pursley I."/>
            <person name="Horton D.L."/>
            <person name="Alikhan N.F."/>
            <person name="Baker D."/>
            <person name="Gharbi K."/>
            <person name="Hall N."/>
            <person name="Watson M."/>
            <person name="Adriaenssens E.M."/>
            <person name="Foster-Nyarko E."/>
            <person name="Jarju S."/>
            <person name="Secka A."/>
            <person name="Antonio M."/>
            <person name="Oren A."/>
            <person name="Chaudhuri R.R."/>
            <person name="La Ragione R."/>
            <person name="Hildebrand F."/>
            <person name="Pallen M.J."/>
        </authorList>
    </citation>
    <scope>NUCLEOTIDE SEQUENCE</scope>
    <source>
        <strain evidence="8">7293</strain>
    </source>
</reference>
<evidence type="ECO:0000256" key="3">
    <source>
        <dbReference type="ARBA" id="ARBA00023015"/>
    </source>
</evidence>
<dbReference type="GO" id="GO:0046914">
    <property type="term" value="F:transition metal ion binding"/>
    <property type="evidence" value="ECO:0007669"/>
    <property type="project" value="InterPro"/>
</dbReference>
<dbReference type="Gene3D" id="1.10.10.10">
    <property type="entry name" value="Winged helix-like DNA-binding domain superfamily/Winged helix DNA-binding domain"/>
    <property type="match status" value="1"/>
</dbReference>
<dbReference type="GO" id="GO:0003677">
    <property type="term" value="F:DNA binding"/>
    <property type="evidence" value="ECO:0007669"/>
    <property type="project" value="UniProtKB-KW"/>
</dbReference>
<dbReference type="InterPro" id="IPR022689">
    <property type="entry name" value="Iron_dep_repressor"/>
</dbReference>
<dbReference type="InterPro" id="IPR036421">
    <property type="entry name" value="Fe_dep_repressor_sf"/>
</dbReference>
<name>A0A9D9H6Z9_9SPIO</name>
<dbReference type="Pfam" id="PF02742">
    <property type="entry name" value="Fe_dep_repr_C"/>
    <property type="match status" value="1"/>
</dbReference>